<gene>
    <name evidence="2" type="ORF">XE03_1022</name>
</gene>
<keyword evidence="2" id="KW-0808">Transferase</keyword>
<dbReference type="InterPro" id="IPR050194">
    <property type="entry name" value="Glycosyltransferase_grp1"/>
</dbReference>
<evidence type="ECO:0000313" key="3">
    <source>
        <dbReference type="Proteomes" id="UP000053467"/>
    </source>
</evidence>
<dbReference type="GO" id="GO:0016757">
    <property type="term" value="F:glycosyltransferase activity"/>
    <property type="evidence" value="ECO:0007669"/>
    <property type="project" value="InterPro"/>
</dbReference>
<feature type="domain" description="Glycosyl transferase family 1" evidence="1">
    <location>
        <begin position="192"/>
        <end position="341"/>
    </location>
</feature>
<comment type="caution">
    <text evidence="2">The sequence shown here is derived from an EMBL/GenBank/DDBJ whole genome shotgun (WGS) entry which is preliminary data.</text>
</comment>
<reference evidence="3" key="1">
    <citation type="journal article" date="2015" name="MBio">
        <title>Genome-Resolved Metagenomic Analysis Reveals Roles for Candidate Phyla and Other Microbial Community Members in Biogeochemical Transformations in Oil Reservoirs.</title>
        <authorList>
            <person name="Hu P."/>
            <person name="Tom L."/>
            <person name="Singh A."/>
            <person name="Thomas B.C."/>
            <person name="Baker B.J."/>
            <person name="Piceno Y.M."/>
            <person name="Andersen G.L."/>
            <person name="Banfield J.F."/>
        </authorList>
    </citation>
    <scope>NUCLEOTIDE SEQUENCE [LARGE SCALE GENOMIC DNA]</scope>
</reference>
<name>A0A117M6J2_UNCT6</name>
<dbReference type="InterPro" id="IPR001296">
    <property type="entry name" value="Glyco_trans_1"/>
</dbReference>
<dbReference type="AlphaFoldDB" id="A0A117M6J2"/>
<accession>A0A117M6J2</accession>
<protein>
    <submittedName>
        <fullName evidence="2">Glycosyl transferase, group 1</fullName>
    </submittedName>
</protein>
<organism evidence="2 3">
    <name type="scientific">candidate division TA06 bacterium 34_109</name>
    <dbReference type="NCBI Taxonomy" id="1635277"/>
    <lineage>
        <taxon>Bacteria</taxon>
        <taxon>Bacteria division TA06</taxon>
    </lineage>
</organism>
<dbReference type="Proteomes" id="UP000053467">
    <property type="component" value="Unassembled WGS sequence"/>
</dbReference>
<dbReference type="SUPFAM" id="SSF53756">
    <property type="entry name" value="UDP-Glycosyltransferase/glycogen phosphorylase"/>
    <property type="match status" value="1"/>
</dbReference>
<evidence type="ECO:0000313" key="2">
    <source>
        <dbReference type="EMBL" id="KUK87072.1"/>
    </source>
</evidence>
<evidence type="ECO:0000259" key="1">
    <source>
        <dbReference type="Pfam" id="PF00534"/>
    </source>
</evidence>
<sequence>MKIGIVHDYLNQYGGAERVLEVLLEIFPQSQVFTLIYDKNKIPQFLTKQNIKKSFLNSFPFSKFYYEYLLPFYPAAVESFDTREFDIIISNSSAWAKGVITNTKTMHVTYCLNPMRFVWESFFSIIKKKGIISKGLKIILSQIRVWDEVSSKRPDFYITISKTVQKRLKKYYGIDSPIIYPPVNTEFFVPDQNKRQEEFFLLVSRLKPYKSIELAIKTFNRLKKPLVIIGEGSHYNYLKSIAGRNIQFLNYVDDNKLLSYYQRCRALIFPQIEDFGIVSLEAQSCGKPVIALKKGGAIETVIEGKTGLFFEKQSVESLTDAVKRFEEISFSQQECRNNALKFSKERFKKEFKEKVFEYYETYKREMEL</sequence>
<dbReference type="PANTHER" id="PTHR45947:SF3">
    <property type="entry name" value="SULFOQUINOVOSYL TRANSFERASE SQD2"/>
    <property type="match status" value="1"/>
</dbReference>
<dbReference type="PANTHER" id="PTHR45947">
    <property type="entry name" value="SULFOQUINOVOSYL TRANSFERASE SQD2"/>
    <property type="match status" value="1"/>
</dbReference>
<dbReference type="PATRIC" id="fig|1635277.3.peg.1036"/>
<dbReference type="Pfam" id="PF00534">
    <property type="entry name" value="Glycos_transf_1"/>
    <property type="match status" value="1"/>
</dbReference>
<dbReference type="EMBL" id="LGGX01000008">
    <property type="protein sequence ID" value="KUK87072.1"/>
    <property type="molecule type" value="Genomic_DNA"/>
</dbReference>
<proteinExistence type="predicted"/>
<dbReference type="Gene3D" id="3.40.50.2000">
    <property type="entry name" value="Glycogen Phosphorylase B"/>
    <property type="match status" value="2"/>
</dbReference>